<gene>
    <name evidence="10" type="ORF">BN138_100</name>
</gene>
<comment type="pathway">
    <text evidence="3">Amino-acid biosynthesis; L-histidine biosynthesis; L-histidine from 5-phospho-alpha-D-ribose 1-diphosphate: step 4/9.</text>
</comment>
<dbReference type="InterPro" id="IPR023016">
    <property type="entry name" value="HisA/PriA"/>
</dbReference>
<comment type="similarity">
    <text evidence="4">Belongs to the HisA/HisF family.</text>
</comment>
<keyword evidence="9 10" id="KW-0413">Isomerase</keyword>
<dbReference type="GO" id="GO:0005737">
    <property type="term" value="C:cytoplasm"/>
    <property type="evidence" value="ECO:0007669"/>
    <property type="project" value="UniProtKB-SubCell"/>
</dbReference>
<dbReference type="NCBIfam" id="TIGR00007">
    <property type="entry name" value="1-(5-phosphoribosyl)-5-[(5-phosphoribosylamino)methylideneamino]imidazole-4-carboxamide isomerase"/>
    <property type="match status" value="1"/>
</dbReference>
<sequence>MVVFPAIDMLGGRVVRLFQGDYAQSEVYGDDPARYAAGFEQAGASHLHLVDLDGARAGKPANFALVRNIAQKTGLFIELGGGIRDEATVEQCFEAGVGRVILGTAALKDPDFTRRMVQKHGGKIAVGVDARDGRVAVEGWLETSDTGSYVFCARMAEIGVEYIIYTDISRDGAQRGANLDAYRRLAQIQGLNITASGGVSSLEDVRVLREIGCYAVILGKALYTGAVSLEEVLRAAEQ</sequence>
<organism evidence="10">
    <name type="scientific">termite gut metagenome</name>
    <dbReference type="NCBI Taxonomy" id="433724"/>
    <lineage>
        <taxon>unclassified sequences</taxon>
        <taxon>metagenomes</taxon>
        <taxon>organismal metagenomes</taxon>
    </lineage>
</organism>
<dbReference type="CDD" id="cd04732">
    <property type="entry name" value="HisA"/>
    <property type="match status" value="1"/>
</dbReference>
<dbReference type="InterPro" id="IPR006062">
    <property type="entry name" value="His_biosynth"/>
</dbReference>
<keyword evidence="6" id="KW-0963">Cytoplasm</keyword>
<reference evidence="10" key="2">
    <citation type="journal article" date="2013" name="Biotechnol. Biofuels">
        <title>Mining for hemicellulases in the fungus-growing termite Pseudacanthotermes militaris using functional metagenomics.</title>
        <authorList>
            <person name="Bastien G."/>
            <person name="Arnal G."/>
            <person name="Bozonnet S."/>
            <person name="Laguerre S."/>
            <person name="Ferreira F."/>
            <person name="Faure R."/>
            <person name="Henrissat B."/>
            <person name="Lefevre F."/>
            <person name="Robe P."/>
            <person name="Bouchez O."/>
            <person name="Noirot C."/>
            <person name="Dumon C."/>
            <person name="O'Donohue M."/>
        </authorList>
    </citation>
    <scope>NUCLEOTIDE SEQUENCE</scope>
</reference>
<proteinExistence type="inferred from homology"/>
<dbReference type="AlphaFoldDB" id="S0DDE7"/>
<protein>
    <recommendedName>
        <fullName evidence="5">1-(5-phosphoribosyl)-5-[(5-phosphoribosylamino)methylideneamino]imidazole-4-carboxamideisomerase</fullName>
        <ecNumber evidence="5">5.3.1.16</ecNumber>
    </recommendedName>
</protein>
<evidence type="ECO:0000256" key="5">
    <source>
        <dbReference type="ARBA" id="ARBA00012550"/>
    </source>
</evidence>
<evidence type="ECO:0000256" key="8">
    <source>
        <dbReference type="ARBA" id="ARBA00023102"/>
    </source>
</evidence>
<comment type="catalytic activity">
    <reaction evidence="1">
        <text>1-(5-phospho-beta-D-ribosyl)-5-[(5-phospho-beta-D-ribosylamino)methylideneamino]imidazole-4-carboxamide = 5-[(5-phospho-1-deoxy-D-ribulos-1-ylimino)methylamino]-1-(5-phospho-beta-D-ribosyl)imidazole-4-carboxamide</text>
        <dbReference type="Rhea" id="RHEA:15469"/>
        <dbReference type="ChEBI" id="CHEBI:58435"/>
        <dbReference type="ChEBI" id="CHEBI:58525"/>
        <dbReference type="EC" id="5.3.1.16"/>
    </reaction>
</comment>
<evidence type="ECO:0000256" key="6">
    <source>
        <dbReference type="ARBA" id="ARBA00022490"/>
    </source>
</evidence>
<dbReference type="UniPathway" id="UPA00031">
    <property type="reaction ID" value="UER00009"/>
</dbReference>
<evidence type="ECO:0000313" key="10">
    <source>
        <dbReference type="EMBL" id="CCO20912.1"/>
    </source>
</evidence>
<dbReference type="HAMAP" id="MF_01014">
    <property type="entry name" value="HisA"/>
    <property type="match status" value="1"/>
</dbReference>
<keyword evidence="8" id="KW-0368">Histidine biosynthesis</keyword>
<evidence type="ECO:0000256" key="4">
    <source>
        <dbReference type="ARBA" id="ARBA00009667"/>
    </source>
</evidence>
<evidence type="ECO:0000256" key="9">
    <source>
        <dbReference type="ARBA" id="ARBA00023235"/>
    </source>
</evidence>
<dbReference type="Pfam" id="PF00977">
    <property type="entry name" value="His_biosynth"/>
    <property type="match status" value="1"/>
</dbReference>
<evidence type="ECO:0000256" key="3">
    <source>
        <dbReference type="ARBA" id="ARBA00005133"/>
    </source>
</evidence>
<dbReference type="EC" id="5.3.1.16" evidence="5"/>
<dbReference type="FunFam" id="3.20.20.70:FF:000009">
    <property type="entry name" value="1-(5-phosphoribosyl)-5-[(5-phosphoribosylamino)methylideneamino] imidazole-4-carboxamide isomerase"/>
    <property type="match status" value="1"/>
</dbReference>
<evidence type="ECO:0000256" key="2">
    <source>
        <dbReference type="ARBA" id="ARBA00004496"/>
    </source>
</evidence>
<accession>S0DDE7</accession>
<dbReference type="GO" id="GO:0000162">
    <property type="term" value="P:L-tryptophan biosynthetic process"/>
    <property type="evidence" value="ECO:0007669"/>
    <property type="project" value="TreeGrafter"/>
</dbReference>
<dbReference type="GO" id="GO:0000105">
    <property type="term" value="P:L-histidine biosynthetic process"/>
    <property type="evidence" value="ECO:0007669"/>
    <property type="project" value="UniProtKB-UniPathway"/>
</dbReference>
<dbReference type="Gene3D" id="3.20.20.70">
    <property type="entry name" value="Aldolase class I"/>
    <property type="match status" value="1"/>
</dbReference>
<dbReference type="InterPro" id="IPR006063">
    <property type="entry name" value="HisA_bact_arch"/>
</dbReference>
<dbReference type="InterPro" id="IPR044524">
    <property type="entry name" value="Isoase_HisA-like"/>
</dbReference>
<dbReference type="PANTHER" id="PTHR43090">
    <property type="entry name" value="1-(5-PHOSPHORIBOSYL)-5-[(5-PHOSPHORIBOSYLAMINO)METHYLIDENEAMINO] IMIDAZOLE-4-CARBOXAMIDE ISOMERASE"/>
    <property type="match status" value="1"/>
</dbReference>
<dbReference type="InterPro" id="IPR013785">
    <property type="entry name" value="Aldolase_TIM"/>
</dbReference>
<name>S0DDE7_9ZZZZ</name>
<reference evidence="10" key="1">
    <citation type="submission" date="2012-10" db="EMBL/GenBank/DDBJ databases">
        <authorList>
            <person name="Sandrine L."/>
        </authorList>
    </citation>
    <scope>NUCLEOTIDE SEQUENCE</scope>
</reference>
<keyword evidence="7" id="KW-0028">Amino-acid biosynthesis</keyword>
<dbReference type="InterPro" id="IPR011060">
    <property type="entry name" value="RibuloseP-bd_barrel"/>
</dbReference>
<dbReference type="SUPFAM" id="SSF51366">
    <property type="entry name" value="Ribulose-phoshate binding barrel"/>
    <property type="match status" value="1"/>
</dbReference>
<comment type="subcellular location">
    <subcellularLocation>
        <location evidence="2">Cytoplasm</location>
    </subcellularLocation>
</comment>
<dbReference type="PANTHER" id="PTHR43090:SF2">
    <property type="entry name" value="1-(5-PHOSPHORIBOSYL)-5-[(5-PHOSPHORIBOSYLAMINO)METHYLIDENEAMINO] IMIDAZOLE-4-CARBOXAMIDE ISOMERASE"/>
    <property type="match status" value="1"/>
</dbReference>
<dbReference type="GO" id="GO:0003949">
    <property type="term" value="F:1-(5-phosphoribosyl)-5-[(5-phosphoribosylamino)methylideneamino]imidazole-4-carboxamide isomerase activity"/>
    <property type="evidence" value="ECO:0007669"/>
    <property type="project" value="UniProtKB-EC"/>
</dbReference>
<dbReference type="EMBL" id="HF548275">
    <property type="protein sequence ID" value="CCO20912.1"/>
    <property type="molecule type" value="Genomic_DNA"/>
</dbReference>
<evidence type="ECO:0000256" key="7">
    <source>
        <dbReference type="ARBA" id="ARBA00022605"/>
    </source>
</evidence>
<evidence type="ECO:0000256" key="1">
    <source>
        <dbReference type="ARBA" id="ARBA00000901"/>
    </source>
</evidence>